<evidence type="ECO:0000313" key="4">
    <source>
        <dbReference type="EnsemblProtists" id="EOD13479"/>
    </source>
</evidence>
<dbReference type="Proteomes" id="UP000013827">
    <property type="component" value="Unassembled WGS sequence"/>
</dbReference>
<name>A0A0D3IQE4_EMIH1</name>
<dbReference type="STRING" id="2903.R1DXS3"/>
<protein>
    <recommendedName>
        <fullName evidence="3">Peptidase S1 domain-containing protein</fullName>
    </recommendedName>
</protein>
<dbReference type="Gene3D" id="2.40.10.10">
    <property type="entry name" value="Trypsin-like serine proteases"/>
    <property type="match status" value="1"/>
</dbReference>
<reference evidence="4" key="2">
    <citation type="submission" date="2024-10" db="UniProtKB">
        <authorList>
            <consortium name="EnsemblProtists"/>
        </authorList>
    </citation>
    <scope>IDENTIFICATION</scope>
</reference>
<evidence type="ECO:0000313" key="5">
    <source>
        <dbReference type="Proteomes" id="UP000013827"/>
    </source>
</evidence>
<evidence type="ECO:0000256" key="1">
    <source>
        <dbReference type="ARBA" id="ARBA00023157"/>
    </source>
</evidence>
<feature type="compositionally biased region" description="Pro residues" evidence="2">
    <location>
        <begin position="247"/>
        <end position="296"/>
    </location>
</feature>
<dbReference type="Pfam" id="PF00089">
    <property type="entry name" value="Trypsin"/>
    <property type="match status" value="1"/>
</dbReference>
<dbReference type="GO" id="GO:0004252">
    <property type="term" value="F:serine-type endopeptidase activity"/>
    <property type="evidence" value="ECO:0007669"/>
    <property type="project" value="InterPro"/>
</dbReference>
<keyword evidence="5" id="KW-1185">Reference proteome</keyword>
<reference evidence="5" key="1">
    <citation type="journal article" date="2013" name="Nature">
        <title>Pan genome of the phytoplankton Emiliania underpins its global distribution.</title>
        <authorList>
            <person name="Read B.A."/>
            <person name="Kegel J."/>
            <person name="Klute M.J."/>
            <person name="Kuo A."/>
            <person name="Lefebvre S.C."/>
            <person name="Maumus F."/>
            <person name="Mayer C."/>
            <person name="Miller J."/>
            <person name="Monier A."/>
            <person name="Salamov A."/>
            <person name="Young J."/>
            <person name="Aguilar M."/>
            <person name="Claverie J.M."/>
            <person name="Frickenhaus S."/>
            <person name="Gonzalez K."/>
            <person name="Herman E.K."/>
            <person name="Lin Y.C."/>
            <person name="Napier J."/>
            <person name="Ogata H."/>
            <person name="Sarno A.F."/>
            <person name="Shmutz J."/>
            <person name="Schroeder D."/>
            <person name="de Vargas C."/>
            <person name="Verret F."/>
            <person name="von Dassow P."/>
            <person name="Valentin K."/>
            <person name="Van de Peer Y."/>
            <person name="Wheeler G."/>
            <person name="Dacks J.B."/>
            <person name="Delwiche C.F."/>
            <person name="Dyhrman S.T."/>
            <person name="Glockner G."/>
            <person name="John U."/>
            <person name="Richards T."/>
            <person name="Worden A.Z."/>
            <person name="Zhang X."/>
            <person name="Grigoriev I.V."/>
            <person name="Allen A.E."/>
            <person name="Bidle K."/>
            <person name="Borodovsky M."/>
            <person name="Bowler C."/>
            <person name="Brownlee C."/>
            <person name="Cock J.M."/>
            <person name="Elias M."/>
            <person name="Gladyshev V.N."/>
            <person name="Groth M."/>
            <person name="Guda C."/>
            <person name="Hadaegh A."/>
            <person name="Iglesias-Rodriguez M.D."/>
            <person name="Jenkins J."/>
            <person name="Jones B.M."/>
            <person name="Lawson T."/>
            <person name="Leese F."/>
            <person name="Lindquist E."/>
            <person name="Lobanov A."/>
            <person name="Lomsadze A."/>
            <person name="Malik S.B."/>
            <person name="Marsh M.E."/>
            <person name="Mackinder L."/>
            <person name="Mock T."/>
            <person name="Mueller-Roeber B."/>
            <person name="Pagarete A."/>
            <person name="Parker M."/>
            <person name="Probert I."/>
            <person name="Quesneville H."/>
            <person name="Raines C."/>
            <person name="Rensing S.A."/>
            <person name="Riano-Pachon D.M."/>
            <person name="Richier S."/>
            <person name="Rokitta S."/>
            <person name="Shiraiwa Y."/>
            <person name="Soanes D.M."/>
            <person name="van der Giezen M."/>
            <person name="Wahlund T.M."/>
            <person name="Williams B."/>
            <person name="Wilson W."/>
            <person name="Wolfe G."/>
            <person name="Wurch L.L."/>
        </authorList>
    </citation>
    <scope>NUCLEOTIDE SEQUENCE</scope>
</reference>
<dbReference type="InterPro" id="IPR033116">
    <property type="entry name" value="TRYPSIN_SER"/>
</dbReference>
<dbReference type="PaxDb" id="2903-EOD13479"/>
<evidence type="ECO:0000259" key="3">
    <source>
        <dbReference type="PROSITE" id="PS50240"/>
    </source>
</evidence>
<dbReference type="CDD" id="cd00190">
    <property type="entry name" value="Tryp_SPc"/>
    <property type="match status" value="1"/>
</dbReference>
<dbReference type="InterPro" id="IPR045287">
    <property type="entry name" value="PAB"/>
</dbReference>
<evidence type="ECO:0000256" key="2">
    <source>
        <dbReference type="SAM" id="MobiDB-lite"/>
    </source>
</evidence>
<accession>A0A0D3IQE4</accession>
<dbReference type="PANTHER" id="PTHR35115">
    <property type="entry name" value="CYCLIN DELTA-3"/>
    <property type="match status" value="1"/>
</dbReference>
<feature type="region of interest" description="Disordered" evidence="2">
    <location>
        <begin position="247"/>
        <end position="299"/>
    </location>
</feature>
<organism evidence="4 5">
    <name type="scientific">Emiliania huxleyi (strain CCMP1516)</name>
    <dbReference type="NCBI Taxonomy" id="280463"/>
    <lineage>
        <taxon>Eukaryota</taxon>
        <taxon>Haptista</taxon>
        <taxon>Haptophyta</taxon>
        <taxon>Prymnesiophyceae</taxon>
        <taxon>Isochrysidales</taxon>
        <taxon>Noelaerhabdaceae</taxon>
        <taxon>Emiliania</taxon>
    </lineage>
</organism>
<dbReference type="EnsemblProtists" id="EOD13479">
    <property type="protein sequence ID" value="EOD13479"/>
    <property type="gene ID" value="EMIHUDRAFT_103784"/>
</dbReference>
<dbReference type="PANTHER" id="PTHR35115:SF1">
    <property type="entry name" value="PROTEIN IN CHLOROPLAST ATPASE BIOGENESIS, CHLOROPLASTIC"/>
    <property type="match status" value="1"/>
</dbReference>
<dbReference type="AlphaFoldDB" id="A0A0D3IQE4"/>
<dbReference type="GeneID" id="17259615"/>
<dbReference type="InterPro" id="IPR009003">
    <property type="entry name" value="Peptidase_S1_PA"/>
</dbReference>
<dbReference type="KEGG" id="ehx:EMIHUDRAFT_103784"/>
<dbReference type="PROSITE" id="PS00135">
    <property type="entry name" value="TRYPSIN_SER"/>
    <property type="match status" value="1"/>
</dbReference>
<feature type="domain" description="Peptidase S1" evidence="3">
    <location>
        <begin position="14"/>
        <end position="245"/>
    </location>
</feature>
<dbReference type="SMART" id="SM00020">
    <property type="entry name" value="Tryp_SPc"/>
    <property type="match status" value="1"/>
</dbReference>
<dbReference type="PROSITE" id="PS50240">
    <property type="entry name" value="TRYPSIN_DOM"/>
    <property type="match status" value="1"/>
</dbReference>
<sequence length="701" mass="74104">MRPIMAAPHHRELIVGGETAPAFAFPFVLSLLDDHYLSCGASLISMRHQLSDADEHECAEHIEVEAAHCHPGYSDDHMQNDICLLQLARTPHCSDRIPTVALDDGSYSEPGAYATVAGWGTTEADDEPWDLLGWFTYDYAGSSHSDQLQHVEVEVIDRITCAAQLESKVAFSVTSTMLCAGARSGGKDSCQGDSGGALFIPAGPNQLRPIQIGIVSWGVGCGAPRSPGVYTRVSAYTDWIGGIIELPPPMPPSPPAPPPKPPLPPLPPLPPSPPAAPPPRPPRPPSPPSPPTPPIAPQALACTCAPDGVSGGAHTGIAGCDDHHNEQGGAWCYVVEPAECAEAEPSQRFGGAGFVECTISCSANERRWAGEWAHDTGDDPNSVAVFATSQLLVTNPVRHWSPAVGTVALTQPPAGLASLAAALVDAGGELVPPQPPDLSRFPLLVPLTQSADGAVTGLLRWATSGGAASELPVVRADPDSRQLTWLAASAEKFLEREGELAEAAAEVAAGGAATPPSRGGVEGRVIMKVGPFMAEYETLARGHVASGSSESALITCERNQRCFEQWGRPFAFHARLLRSLDRSEEARDVARHALSLPLWTLGDSLDEVCKIAGSSTEELAASLAIRARGELTPEQRARDNGMDTRTPREIALERAACLLDIATLPGSEKTWESVRPELAERYSEAGMSDFSAFVSPDETFG</sequence>
<dbReference type="InterPro" id="IPR043504">
    <property type="entry name" value="Peptidase_S1_PA_chymotrypsin"/>
</dbReference>
<dbReference type="FunFam" id="2.40.10.10:FF:000002">
    <property type="entry name" value="Transmembrane protease serine"/>
    <property type="match status" value="1"/>
</dbReference>
<dbReference type="GO" id="GO:0006508">
    <property type="term" value="P:proteolysis"/>
    <property type="evidence" value="ECO:0007669"/>
    <property type="project" value="InterPro"/>
</dbReference>
<dbReference type="SUPFAM" id="SSF50494">
    <property type="entry name" value="Trypsin-like serine proteases"/>
    <property type="match status" value="1"/>
</dbReference>
<dbReference type="eggNOG" id="KOG3627">
    <property type="taxonomic scope" value="Eukaryota"/>
</dbReference>
<keyword evidence="1" id="KW-1015">Disulfide bond</keyword>
<proteinExistence type="predicted"/>
<dbReference type="RefSeq" id="XP_005765908.1">
    <property type="nucleotide sequence ID" value="XM_005765851.1"/>
</dbReference>
<dbReference type="InterPro" id="IPR001254">
    <property type="entry name" value="Trypsin_dom"/>
</dbReference>
<dbReference type="HOGENOM" id="CLU_393539_0_0_1"/>